<name>A0A0L6JVM3_9FIRM</name>
<reference evidence="2" key="1">
    <citation type="submission" date="2015-07" db="EMBL/GenBank/DDBJ databases">
        <title>Near-Complete Genome Sequence of the Cellulolytic Bacterium Bacteroides (Pseudobacteroides) cellulosolvens ATCC 35603.</title>
        <authorList>
            <person name="Dassa B."/>
            <person name="Utturkar S.M."/>
            <person name="Klingeman D.M."/>
            <person name="Hurt R.A."/>
            <person name="Keller M."/>
            <person name="Xu J."/>
            <person name="Reddy Y.H.K."/>
            <person name="Borovok I."/>
            <person name="Grinberg I.R."/>
            <person name="Lamed R."/>
            <person name="Zhivin O."/>
            <person name="Bayer E.A."/>
            <person name="Brown S.D."/>
        </authorList>
    </citation>
    <scope>NUCLEOTIDE SEQUENCE [LARGE SCALE GENOMIC DNA]</scope>
    <source>
        <strain evidence="2">DSM 2933</strain>
    </source>
</reference>
<protein>
    <submittedName>
        <fullName evidence="1">Uncharacterized protein</fullName>
    </submittedName>
</protein>
<evidence type="ECO:0000313" key="1">
    <source>
        <dbReference type="EMBL" id="KNY29759.1"/>
    </source>
</evidence>
<sequence>MSTGTLKNNLMEQDKGSIISRLSKIFMLKEKTGLQNIKKMNIMSLLKV</sequence>
<evidence type="ECO:0000313" key="2">
    <source>
        <dbReference type="Proteomes" id="UP000036923"/>
    </source>
</evidence>
<gene>
    <name evidence="1" type="ORF">Bccel_5036</name>
</gene>
<keyword evidence="2" id="KW-1185">Reference proteome</keyword>
<proteinExistence type="predicted"/>
<comment type="caution">
    <text evidence="1">The sequence shown here is derived from an EMBL/GenBank/DDBJ whole genome shotgun (WGS) entry which is preliminary data.</text>
</comment>
<organism evidence="1 2">
    <name type="scientific">Pseudobacteroides cellulosolvens ATCC 35603 = DSM 2933</name>
    <dbReference type="NCBI Taxonomy" id="398512"/>
    <lineage>
        <taxon>Bacteria</taxon>
        <taxon>Bacillati</taxon>
        <taxon>Bacillota</taxon>
        <taxon>Clostridia</taxon>
        <taxon>Eubacteriales</taxon>
        <taxon>Oscillospiraceae</taxon>
        <taxon>Pseudobacteroides</taxon>
    </lineage>
</organism>
<dbReference type="eggNOG" id="ENOG5033ZSS">
    <property type="taxonomic scope" value="Bacteria"/>
</dbReference>
<dbReference type="EMBL" id="LGTC01000001">
    <property type="protein sequence ID" value="KNY29759.1"/>
    <property type="molecule type" value="Genomic_DNA"/>
</dbReference>
<accession>A0A0L6JVM3</accession>
<dbReference type="AlphaFoldDB" id="A0A0L6JVM3"/>
<dbReference type="Proteomes" id="UP000036923">
    <property type="component" value="Unassembled WGS sequence"/>
</dbReference>